<name>A0ABQ3ETT2_9ACTN</name>
<reference evidence="2" key="1">
    <citation type="journal article" date="2019" name="Int. J. Syst. Evol. Microbiol.">
        <title>The Global Catalogue of Microorganisms (GCM) 10K type strain sequencing project: providing services to taxonomists for standard genome sequencing and annotation.</title>
        <authorList>
            <consortium name="The Broad Institute Genomics Platform"/>
            <consortium name="The Broad Institute Genome Sequencing Center for Infectious Disease"/>
            <person name="Wu L."/>
            <person name="Ma J."/>
        </authorList>
    </citation>
    <scope>NUCLEOTIDE SEQUENCE [LARGE SCALE GENOMIC DNA]</scope>
    <source>
        <strain evidence="2">JCM 4738</strain>
    </source>
</reference>
<keyword evidence="2" id="KW-1185">Reference proteome</keyword>
<dbReference type="Proteomes" id="UP000642673">
    <property type="component" value="Unassembled WGS sequence"/>
</dbReference>
<gene>
    <name evidence="1" type="ORF">GCM10010347_15370</name>
</gene>
<protein>
    <submittedName>
        <fullName evidence="1">Uncharacterized protein</fullName>
    </submittedName>
</protein>
<dbReference type="EMBL" id="BMVP01000002">
    <property type="protein sequence ID" value="GHB46664.1"/>
    <property type="molecule type" value="Genomic_DNA"/>
</dbReference>
<evidence type="ECO:0000313" key="2">
    <source>
        <dbReference type="Proteomes" id="UP000642673"/>
    </source>
</evidence>
<sequence length="208" mass="22967">MSTVHEVAARLPEPAQLRAHLRALAFLDSAIGDDPRFCQYTFDAAWGPGTEAAQMENGSGDDFSVLFTPAGMLIRGFDHESAMSPYGTDDEQVWPGVIDEVPTALRPLLDDPAFHDEGIDVHRVTACLWWETGDTGWRTGSTITFPADSEDPDGSGFLFHLLTDRSAETVQAHFEDYYERPVPLATIRRALAGHPEARPVSLLRSNRK</sequence>
<organism evidence="1 2">
    <name type="scientific">Streptomyces cirratus</name>
    <dbReference type="NCBI Taxonomy" id="68187"/>
    <lineage>
        <taxon>Bacteria</taxon>
        <taxon>Bacillati</taxon>
        <taxon>Actinomycetota</taxon>
        <taxon>Actinomycetes</taxon>
        <taxon>Kitasatosporales</taxon>
        <taxon>Streptomycetaceae</taxon>
        <taxon>Streptomyces</taxon>
    </lineage>
</organism>
<accession>A0ABQ3ETT2</accession>
<comment type="caution">
    <text evidence="1">The sequence shown here is derived from an EMBL/GenBank/DDBJ whole genome shotgun (WGS) entry which is preliminary data.</text>
</comment>
<proteinExistence type="predicted"/>
<dbReference type="RefSeq" id="WP_190183238.1">
    <property type="nucleotide sequence ID" value="NZ_BMVP01000002.1"/>
</dbReference>
<evidence type="ECO:0000313" key="1">
    <source>
        <dbReference type="EMBL" id="GHB46664.1"/>
    </source>
</evidence>